<dbReference type="PANTHER" id="PTHR43394:SF1">
    <property type="entry name" value="ATP-BINDING CASSETTE SUB-FAMILY B MEMBER 10, MITOCHONDRIAL"/>
    <property type="match status" value="1"/>
</dbReference>
<dbReference type="InterPro" id="IPR017871">
    <property type="entry name" value="ABC_transporter-like_CS"/>
</dbReference>
<feature type="domain" description="ABC transmembrane type-1" evidence="9">
    <location>
        <begin position="29"/>
        <end position="307"/>
    </location>
</feature>
<protein>
    <submittedName>
        <fullName evidence="10">ABC transporter ATP-binding protein</fullName>
    </submittedName>
</protein>
<feature type="transmembrane region" description="Helical" evidence="7">
    <location>
        <begin position="281"/>
        <end position="302"/>
    </location>
</feature>
<dbReference type="InterPro" id="IPR036640">
    <property type="entry name" value="ABC1_TM_sf"/>
</dbReference>
<feature type="transmembrane region" description="Helical" evidence="7">
    <location>
        <begin position="246"/>
        <end position="269"/>
    </location>
</feature>
<comment type="subcellular location">
    <subcellularLocation>
        <location evidence="1">Cell membrane</location>
        <topology evidence="1">Multi-pass membrane protein</topology>
    </subcellularLocation>
</comment>
<keyword evidence="5 7" id="KW-1133">Transmembrane helix</keyword>
<dbReference type="Pfam" id="PF00005">
    <property type="entry name" value="ABC_tran"/>
    <property type="match status" value="1"/>
</dbReference>
<evidence type="ECO:0000256" key="1">
    <source>
        <dbReference type="ARBA" id="ARBA00004651"/>
    </source>
</evidence>
<evidence type="ECO:0000259" key="8">
    <source>
        <dbReference type="PROSITE" id="PS50893"/>
    </source>
</evidence>
<proteinExistence type="predicted"/>
<feature type="transmembrane region" description="Helical" evidence="7">
    <location>
        <begin position="65"/>
        <end position="86"/>
    </location>
</feature>
<dbReference type="InterPro" id="IPR039421">
    <property type="entry name" value="Type_1_exporter"/>
</dbReference>
<gene>
    <name evidence="10" type="ORF">ACFSB2_24700</name>
</gene>
<dbReference type="RefSeq" id="WP_377946013.1">
    <property type="nucleotide sequence ID" value="NZ_JBHUCX010000099.1"/>
</dbReference>
<keyword evidence="6 7" id="KW-0472">Membrane</keyword>
<sequence length="589" mass="65457">MKKEKNKGDWRLFLHLLKQTNPSKRFLSIAFCMSIVSTLVGLVIPLFTKQLVNGFSFSSLHRSEIVVLVIAFVAQAIGSGLATYMLNHVGQKIVAGLRDRLWKKLIFLPVPYYDSHTTGETISRMTNDTAVVKALITEHLANLLNGTISLIGSIAILLYLDWKMTLVMLIAVPLSMAILMPLGRQMFKISRGLQDETAHFTGILTQVLSEIRLVKASNSEPNEYARGETGITNLFRFGLREAKVQAMIGPLIYFVLMILLVLIIGYGGVQVSSGALTAGDLVAFILYLFQIIMPMTQFTQFFTQFQKAMGATERIITTLQHDEERHDEGKVVEKTDEPIIVDHLTFGYKRGEAVLKDVNFTVQPGKVTAVVGPSGGGKTTLFSLFERFYQPQEGCIRLGGDSIDTFSLASWRRQIGYVSQESPLVAGTIRDNICYGTDRQVEDAEIERVAAMAYADHFIDALPDRYDTEVGERGIKLSGGQRQRIAIARALLRDPNILMLDEATSSLDSKSEVAVQKALKNLMQGRTTLVIAHRLSTVVDADQILFIEKGTITGSGTHEELFQRHEMYREFATQQLRIKEAPVAVSVGD</sequence>
<dbReference type="InterPro" id="IPR003439">
    <property type="entry name" value="ABC_transporter-like_ATP-bd"/>
</dbReference>
<keyword evidence="11" id="KW-1185">Reference proteome</keyword>
<dbReference type="InterPro" id="IPR027417">
    <property type="entry name" value="P-loop_NTPase"/>
</dbReference>
<reference evidence="11" key="1">
    <citation type="journal article" date="2019" name="Int. J. Syst. Evol. Microbiol.">
        <title>The Global Catalogue of Microorganisms (GCM) 10K type strain sequencing project: providing services to taxonomists for standard genome sequencing and annotation.</title>
        <authorList>
            <consortium name="The Broad Institute Genomics Platform"/>
            <consortium name="The Broad Institute Genome Sequencing Center for Infectious Disease"/>
            <person name="Wu L."/>
            <person name="Ma J."/>
        </authorList>
    </citation>
    <scope>NUCLEOTIDE SEQUENCE [LARGE SCALE GENOMIC DNA]</scope>
    <source>
        <strain evidence="11">CGMCC 1.12286</strain>
    </source>
</reference>
<dbReference type="Pfam" id="PF00664">
    <property type="entry name" value="ABC_membrane"/>
    <property type="match status" value="1"/>
</dbReference>
<evidence type="ECO:0000313" key="10">
    <source>
        <dbReference type="EMBL" id="MFD1677868.1"/>
    </source>
</evidence>
<dbReference type="PROSITE" id="PS50929">
    <property type="entry name" value="ABC_TM1F"/>
    <property type="match status" value="1"/>
</dbReference>
<feature type="domain" description="ABC transporter" evidence="8">
    <location>
        <begin position="339"/>
        <end position="574"/>
    </location>
</feature>
<organism evidence="10 11">
    <name type="scientific">Alicyclobacillus fodiniaquatilis</name>
    <dbReference type="NCBI Taxonomy" id="1661150"/>
    <lineage>
        <taxon>Bacteria</taxon>
        <taxon>Bacillati</taxon>
        <taxon>Bacillota</taxon>
        <taxon>Bacilli</taxon>
        <taxon>Bacillales</taxon>
        <taxon>Alicyclobacillaceae</taxon>
        <taxon>Alicyclobacillus</taxon>
    </lineage>
</organism>
<comment type="caution">
    <text evidence="10">The sequence shown here is derived from an EMBL/GenBank/DDBJ whole genome shotgun (WGS) entry which is preliminary data.</text>
</comment>
<dbReference type="SUPFAM" id="SSF90123">
    <property type="entry name" value="ABC transporter transmembrane region"/>
    <property type="match status" value="1"/>
</dbReference>
<evidence type="ECO:0000259" key="9">
    <source>
        <dbReference type="PROSITE" id="PS50929"/>
    </source>
</evidence>
<dbReference type="GO" id="GO:0005524">
    <property type="term" value="F:ATP binding"/>
    <property type="evidence" value="ECO:0007669"/>
    <property type="project" value="UniProtKB-KW"/>
</dbReference>
<keyword evidence="3" id="KW-0547">Nucleotide-binding</keyword>
<dbReference type="SMART" id="SM00382">
    <property type="entry name" value="AAA"/>
    <property type="match status" value="1"/>
</dbReference>
<dbReference type="InterPro" id="IPR011527">
    <property type="entry name" value="ABC1_TM_dom"/>
</dbReference>
<dbReference type="Gene3D" id="1.20.1560.10">
    <property type="entry name" value="ABC transporter type 1, transmembrane domain"/>
    <property type="match status" value="1"/>
</dbReference>
<feature type="transmembrane region" description="Helical" evidence="7">
    <location>
        <begin position="143"/>
        <end position="160"/>
    </location>
</feature>
<dbReference type="PANTHER" id="PTHR43394">
    <property type="entry name" value="ATP-DEPENDENT PERMEASE MDL1, MITOCHONDRIAL"/>
    <property type="match status" value="1"/>
</dbReference>
<dbReference type="SUPFAM" id="SSF52540">
    <property type="entry name" value="P-loop containing nucleoside triphosphate hydrolases"/>
    <property type="match status" value="1"/>
</dbReference>
<keyword evidence="2 7" id="KW-0812">Transmembrane</keyword>
<feature type="transmembrane region" description="Helical" evidence="7">
    <location>
        <begin position="166"/>
        <end position="183"/>
    </location>
</feature>
<evidence type="ECO:0000256" key="3">
    <source>
        <dbReference type="ARBA" id="ARBA00022741"/>
    </source>
</evidence>
<accession>A0ABW4JQK2</accession>
<dbReference type="PROSITE" id="PS00211">
    <property type="entry name" value="ABC_TRANSPORTER_1"/>
    <property type="match status" value="1"/>
</dbReference>
<evidence type="ECO:0000256" key="5">
    <source>
        <dbReference type="ARBA" id="ARBA00022989"/>
    </source>
</evidence>
<feature type="transmembrane region" description="Helical" evidence="7">
    <location>
        <begin position="26"/>
        <end position="45"/>
    </location>
</feature>
<dbReference type="Proteomes" id="UP001597079">
    <property type="component" value="Unassembled WGS sequence"/>
</dbReference>
<keyword evidence="4 10" id="KW-0067">ATP-binding</keyword>
<dbReference type="CDD" id="cd18551">
    <property type="entry name" value="ABC_6TM_LmrA_like"/>
    <property type="match status" value="1"/>
</dbReference>
<dbReference type="Gene3D" id="3.40.50.300">
    <property type="entry name" value="P-loop containing nucleotide triphosphate hydrolases"/>
    <property type="match status" value="1"/>
</dbReference>
<name>A0ABW4JQK2_9BACL</name>
<evidence type="ECO:0000256" key="7">
    <source>
        <dbReference type="SAM" id="Phobius"/>
    </source>
</evidence>
<dbReference type="PROSITE" id="PS50893">
    <property type="entry name" value="ABC_TRANSPORTER_2"/>
    <property type="match status" value="1"/>
</dbReference>
<evidence type="ECO:0000256" key="2">
    <source>
        <dbReference type="ARBA" id="ARBA00022692"/>
    </source>
</evidence>
<dbReference type="InterPro" id="IPR003593">
    <property type="entry name" value="AAA+_ATPase"/>
</dbReference>
<evidence type="ECO:0000256" key="4">
    <source>
        <dbReference type="ARBA" id="ARBA00022840"/>
    </source>
</evidence>
<evidence type="ECO:0000313" key="11">
    <source>
        <dbReference type="Proteomes" id="UP001597079"/>
    </source>
</evidence>
<evidence type="ECO:0000256" key="6">
    <source>
        <dbReference type="ARBA" id="ARBA00023136"/>
    </source>
</evidence>
<dbReference type="EMBL" id="JBHUCX010000099">
    <property type="protein sequence ID" value="MFD1677868.1"/>
    <property type="molecule type" value="Genomic_DNA"/>
</dbReference>